<feature type="domain" description="C2H2-type" evidence="6">
    <location>
        <begin position="18"/>
        <end position="41"/>
    </location>
</feature>
<organism evidence="7 8">
    <name type="scientific">Leptotrombidium deliense</name>
    <dbReference type="NCBI Taxonomy" id="299467"/>
    <lineage>
        <taxon>Eukaryota</taxon>
        <taxon>Metazoa</taxon>
        <taxon>Ecdysozoa</taxon>
        <taxon>Arthropoda</taxon>
        <taxon>Chelicerata</taxon>
        <taxon>Arachnida</taxon>
        <taxon>Acari</taxon>
        <taxon>Acariformes</taxon>
        <taxon>Trombidiformes</taxon>
        <taxon>Prostigmata</taxon>
        <taxon>Anystina</taxon>
        <taxon>Parasitengona</taxon>
        <taxon>Trombiculoidea</taxon>
        <taxon>Trombiculidae</taxon>
        <taxon>Leptotrombidium</taxon>
    </lineage>
</organism>
<evidence type="ECO:0000313" key="7">
    <source>
        <dbReference type="EMBL" id="RWS18421.1"/>
    </source>
</evidence>
<evidence type="ECO:0000256" key="3">
    <source>
        <dbReference type="ARBA" id="ARBA00022771"/>
    </source>
</evidence>
<protein>
    <submittedName>
        <fullName evidence="7">Zinc finger protein 271-like protein</fullName>
    </submittedName>
</protein>
<keyword evidence="4" id="KW-0862">Zinc</keyword>
<evidence type="ECO:0000313" key="8">
    <source>
        <dbReference type="Proteomes" id="UP000288716"/>
    </source>
</evidence>
<evidence type="ECO:0000256" key="1">
    <source>
        <dbReference type="ARBA" id="ARBA00022723"/>
    </source>
</evidence>
<dbReference type="InterPro" id="IPR013087">
    <property type="entry name" value="Znf_C2H2_type"/>
</dbReference>
<dbReference type="PROSITE" id="PS50157">
    <property type="entry name" value="ZINC_FINGER_C2H2_2"/>
    <property type="match status" value="2"/>
</dbReference>
<dbReference type="Gene3D" id="3.30.160.60">
    <property type="entry name" value="Classic Zinc Finger"/>
    <property type="match status" value="2"/>
</dbReference>
<dbReference type="PANTHER" id="PTHR24379:SF121">
    <property type="entry name" value="C2H2-TYPE DOMAIN-CONTAINING PROTEIN"/>
    <property type="match status" value="1"/>
</dbReference>
<dbReference type="PANTHER" id="PTHR24379">
    <property type="entry name" value="KRAB AND ZINC FINGER DOMAIN-CONTAINING"/>
    <property type="match status" value="1"/>
</dbReference>
<dbReference type="SUPFAM" id="SSF57667">
    <property type="entry name" value="beta-beta-alpha zinc fingers"/>
    <property type="match status" value="2"/>
</dbReference>
<sequence>KRAQQQHNRQLHSGRPPSVCDQCGKSFPHKSALKDNIQRVHEDVGEQQCTFGCGRKFQTLKKRERHETERHIIKNCVCGKECEGSLSLLEHRKQCAEAKAKVPTEHRCPHCREEFPQRYELTVHMRLYHNKVQCDICDEYFDGDLEKEKHKRKYHKE</sequence>
<accession>A0A443RSW1</accession>
<evidence type="ECO:0000256" key="5">
    <source>
        <dbReference type="PROSITE-ProRule" id="PRU00042"/>
    </source>
</evidence>
<dbReference type="OrthoDB" id="10039931at2759"/>
<name>A0A443RSW1_9ACAR</name>
<keyword evidence="2" id="KW-0677">Repeat</keyword>
<dbReference type="InterPro" id="IPR036236">
    <property type="entry name" value="Znf_C2H2_sf"/>
</dbReference>
<dbReference type="PROSITE" id="PS00028">
    <property type="entry name" value="ZINC_FINGER_C2H2_1"/>
    <property type="match status" value="3"/>
</dbReference>
<keyword evidence="8" id="KW-1185">Reference proteome</keyword>
<comment type="caution">
    <text evidence="7">The sequence shown here is derived from an EMBL/GenBank/DDBJ whole genome shotgun (WGS) entry which is preliminary data.</text>
</comment>
<dbReference type="Pfam" id="PF00096">
    <property type="entry name" value="zf-C2H2"/>
    <property type="match status" value="2"/>
</dbReference>
<dbReference type="VEuPathDB" id="VectorBase:LDEU013619"/>
<keyword evidence="1" id="KW-0479">Metal-binding</keyword>
<dbReference type="SMART" id="SM00355">
    <property type="entry name" value="ZnF_C2H2"/>
    <property type="match status" value="4"/>
</dbReference>
<proteinExistence type="predicted"/>
<feature type="domain" description="C2H2-type" evidence="6">
    <location>
        <begin position="106"/>
        <end position="129"/>
    </location>
</feature>
<evidence type="ECO:0000256" key="4">
    <source>
        <dbReference type="ARBA" id="ARBA00022833"/>
    </source>
</evidence>
<gene>
    <name evidence="7" type="ORF">B4U80_14615</name>
</gene>
<dbReference type="GO" id="GO:0008270">
    <property type="term" value="F:zinc ion binding"/>
    <property type="evidence" value="ECO:0007669"/>
    <property type="project" value="UniProtKB-KW"/>
</dbReference>
<evidence type="ECO:0000259" key="6">
    <source>
        <dbReference type="PROSITE" id="PS50157"/>
    </source>
</evidence>
<reference evidence="7 8" key="1">
    <citation type="journal article" date="2018" name="Gigascience">
        <title>Genomes of trombidid mites reveal novel predicted allergens and laterally-transferred genes associated with secondary metabolism.</title>
        <authorList>
            <person name="Dong X."/>
            <person name="Chaisiri K."/>
            <person name="Xia D."/>
            <person name="Armstrong S.D."/>
            <person name="Fang Y."/>
            <person name="Donnelly M.J."/>
            <person name="Kadowaki T."/>
            <person name="McGarry J.W."/>
            <person name="Darby A.C."/>
            <person name="Makepeace B.L."/>
        </authorList>
    </citation>
    <scope>NUCLEOTIDE SEQUENCE [LARGE SCALE GENOMIC DNA]</scope>
    <source>
        <strain evidence="7">UoL-UT</strain>
    </source>
</reference>
<keyword evidence="3 5" id="KW-0863">Zinc-finger</keyword>
<dbReference type="AlphaFoldDB" id="A0A443RSW1"/>
<evidence type="ECO:0000256" key="2">
    <source>
        <dbReference type="ARBA" id="ARBA00022737"/>
    </source>
</evidence>
<dbReference type="STRING" id="299467.A0A443RSW1"/>
<dbReference type="Proteomes" id="UP000288716">
    <property type="component" value="Unassembled WGS sequence"/>
</dbReference>
<dbReference type="EMBL" id="NCKV01039967">
    <property type="protein sequence ID" value="RWS18421.1"/>
    <property type="molecule type" value="Genomic_DNA"/>
</dbReference>
<feature type="non-terminal residue" evidence="7">
    <location>
        <position position="1"/>
    </location>
</feature>